<comment type="function">
    <text evidence="5">Required for the activity of the biotin synthase BioB.</text>
</comment>
<name>A0A848DJC6_9PSEU</name>
<comment type="caution">
    <text evidence="9">The sequence shown here is derived from an EMBL/GenBank/DDBJ whole genome shotgun (WGS) entry which is preliminary data.</text>
</comment>
<dbReference type="Proteomes" id="UP000586918">
    <property type="component" value="Unassembled WGS sequence"/>
</dbReference>
<keyword evidence="4" id="KW-0408">Iron</keyword>
<comment type="cofactor">
    <cofactor evidence="1">
        <name>iron-sulfur cluster</name>
        <dbReference type="ChEBI" id="CHEBI:30408"/>
    </cofactor>
</comment>
<evidence type="ECO:0000256" key="4">
    <source>
        <dbReference type="ARBA" id="ARBA00023004"/>
    </source>
</evidence>
<evidence type="ECO:0000313" key="9">
    <source>
        <dbReference type="EMBL" id="NMH92810.1"/>
    </source>
</evidence>
<evidence type="ECO:0000313" key="10">
    <source>
        <dbReference type="Proteomes" id="UP000586918"/>
    </source>
</evidence>
<dbReference type="EMBL" id="JAAXKZ010000048">
    <property type="protein sequence ID" value="NMH92810.1"/>
    <property type="molecule type" value="Genomic_DNA"/>
</dbReference>
<evidence type="ECO:0000256" key="1">
    <source>
        <dbReference type="ARBA" id="ARBA00001915"/>
    </source>
</evidence>
<reference evidence="9 10" key="1">
    <citation type="submission" date="2020-04" db="EMBL/GenBank/DDBJ databases">
        <authorList>
            <person name="Klaysubun C."/>
            <person name="Duangmal K."/>
            <person name="Lipun K."/>
        </authorList>
    </citation>
    <scope>NUCLEOTIDE SEQUENCE [LARGE SCALE GENOMIC DNA]</scope>
    <source>
        <strain evidence="9 10">DSM 45300</strain>
    </source>
</reference>
<dbReference type="InterPro" id="IPR058605">
    <property type="entry name" value="BsaP_C"/>
</dbReference>
<dbReference type="AlphaFoldDB" id="A0A848DJC6"/>
<keyword evidence="2" id="KW-0479">Metal-binding</keyword>
<evidence type="ECO:0000256" key="5">
    <source>
        <dbReference type="ARBA" id="ARBA00093761"/>
    </source>
</evidence>
<protein>
    <recommendedName>
        <fullName evidence="7">Biotin synthase auxiliary protein</fullName>
    </recommendedName>
</protein>
<keyword evidence="3" id="KW-0093">Biotin biosynthesis</keyword>
<evidence type="ECO:0000256" key="2">
    <source>
        <dbReference type="ARBA" id="ARBA00022723"/>
    </source>
</evidence>
<comment type="similarity">
    <text evidence="6">Belongs to the BsaP family.</text>
</comment>
<gene>
    <name evidence="9" type="ORF">HF519_14755</name>
</gene>
<evidence type="ECO:0000256" key="7">
    <source>
        <dbReference type="ARBA" id="ARBA00093796"/>
    </source>
</evidence>
<evidence type="ECO:0000259" key="8">
    <source>
        <dbReference type="Pfam" id="PF26519"/>
    </source>
</evidence>
<sequence length="76" mass="8089">MTTPVAETSQGGAAAGAFCDQCGRPADGAEHPRCTARRELEPPRYCPDCARRMVVQVTPVGWTARCSRHGERSSAG</sequence>
<accession>A0A848DJC6</accession>
<dbReference type="RefSeq" id="WP_169413514.1">
    <property type="nucleotide sequence ID" value="NZ_JAAXKZ010000048.1"/>
</dbReference>
<organism evidence="9 10">
    <name type="scientific">Pseudonocardia bannensis</name>
    <dbReference type="NCBI Taxonomy" id="630973"/>
    <lineage>
        <taxon>Bacteria</taxon>
        <taxon>Bacillati</taxon>
        <taxon>Actinomycetota</taxon>
        <taxon>Actinomycetes</taxon>
        <taxon>Pseudonocardiales</taxon>
        <taxon>Pseudonocardiaceae</taxon>
        <taxon>Pseudonocardia</taxon>
    </lineage>
</organism>
<feature type="domain" description="Biotin synthase auxiliary protein C-terminal" evidence="8">
    <location>
        <begin position="53"/>
        <end position="75"/>
    </location>
</feature>
<proteinExistence type="inferred from homology"/>
<evidence type="ECO:0000256" key="3">
    <source>
        <dbReference type="ARBA" id="ARBA00022756"/>
    </source>
</evidence>
<evidence type="ECO:0000256" key="6">
    <source>
        <dbReference type="ARBA" id="ARBA00093780"/>
    </source>
</evidence>
<keyword evidence="10" id="KW-1185">Reference proteome</keyword>
<dbReference type="Pfam" id="PF26519">
    <property type="entry name" value="BsaP"/>
    <property type="match status" value="1"/>
</dbReference>